<evidence type="ECO:0000256" key="2">
    <source>
        <dbReference type="ARBA" id="ARBA00009773"/>
    </source>
</evidence>
<gene>
    <name evidence="9" type="ORF">ACK2TP_07580</name>
</gene>
<dbReference type="InterPro" id="IPR002549">
    <property type="entry name" value="AI-2E-like"/>
</dbReference>
<comment type="subcellular location">
    <subcellularLocation>
        <location evidence="1">Cell membrane</location>
        <topology evidence="1">Multi-pass membrane protein</topology>
    </subcellularLocation>
</comment>
<evidence type="ECO:0000313" key="9">
    <source>
        <dbReference type="EMBL" id="MFN2975620.1"/>
    </source>
</evidence>
<dbReference type="EMBL" id="JBJYXY010000001">
    <property type="protein sequence ID" value="MFN2975620.1"/>
    <property type="molecule type" value="Genomic_DNA"/>
</dbReference>
<name>A0ABW9KIJ7_9BACT</name>
<dbReference type="Pfam" id="PF01594">
    <property type="entry name" value="AI-2E_transport"/>
    <property type="match status" value="1"/>
</dbReference>
<evidence type="ECO:0000256" key="3">
    <source>
        <dbReference type="ARBA" id="ARBA00022448"/>
    </source>
</evidence>
<feature type="transmembrane region" description="Helical" evidence="8">
    <location>
        <begin position="89"/>
        <end position="112"/>
    </location>
</feature>
<accession>A0ABW9KIJ7</accession>
<comment type="caution">
    <text evidence="9">The sequence shown here is derived from an EMBL/GenBank/DDBJ whole genome shotgun (WGS) entry which is preliminary data.</text>
</comment>
<evidence type="ECO:0000256" key="5">
    <source>
        <dbReference type="ARBA" id="ARBA00022692"/>
    </source>
</evidence>
<comment type="similarity">
    <text evidence="2">Belongs to the autoinducer-2 exporter (AI-2E) (TC 2.A.86) family.</text>
</comment>
<evidence type="ECO:0000256" key="6">
    <source>
        <dbReference type="ARBA" id="ARBA00022989"/>
    </source>
</evidence>
<sequence>MDAAEREASYSRRAGAALGGWFRATLLDAAIVGAMWLVGLLWIGVPFAPLWAVLGALFQFVPGVGAVLGVCGPAVAAVFSTNDDDFSKLWWVLGLYAIIAVVDGLLIQPLLLKRQTRVPWWAALLGPILGGILLPPWGALLAPPILAVVFAFRRPRPAQP</sequence>
<feature type="transmembrane region" description="Helical" evidence="8">
    <location>
        <begin position="132"/>
        <end position="152"/>
    </location>
</feature>
<keyword evidence="4" id="KW-1003">Cell membrane</keyword>
<dbReference type="RefSeq" id="WP_263412860.1">
    <property type="nucleotide sequence ID" value="NZ_BAABBH010000001.1"/>
</dbReference>
<evidence type="ECO:0000256" key="1">
    <source>
        <dbReference type="ARBA" id="ARBA00004651"/>
    </source>
</evidence>
<keyword evidence="5 8" id="KW-0812">Transmembrane</keyword>
<evidence type="ECO:0000256" key="8">
    <source>
        <dbReference type="SAM" id="Phobius"/>
    </source>
</evidence>
<evidence type="ECO:0000313" key="10">
    <source>
        <dbReference type="Proteomes" id="UP001634747"/>
    </source>
</evidence>
<reference evidence="9 10" key="1">
    <citation type="submission" date="2024-12" db="EMBL/GenBank/DDBJ databases">
        <authorList>
            <person name="Lee Y."/>
        </authorList>
    </citation>
    <scope>NUCLEOTIDE SEQUENCE [LARGE SCALE GENOMIC DNA]</scope>
    <source>
        <strain evidence="9 10">03SUJ4</strain>
    </source>
</reference>
<dbReference type="PANTHER" id="PTHR21716:SF53">
    <property type="entry name" value="PERMEASE PERM-RELATED"/>
    <property type="match status" value="1"/>
</dbReference>
<proteinExistence type="inferred from homology"/>
<feature type="transmembrane region" description="Helical" evidence="8">
    <location>
        <begin position="51"/>
        <end position="77"/>
    </location>
</feature>
<protein>
    <submittedName>
        <fullName evidence="9">AI-2E family transporter</fullName>
    </submittedName>
</protein>
<keyword evidence="3" id="KW-0813">Transport</keyword>
<keyword evidence="7 8" id="KW-0472">Membrane</keyword>
<feature type="transmembrane region" description="Helical" evidence="8">
    <location>
        <begin position="21"/>
        <end position="45"/>
    </location>
</feature>
<evidence type="ECO:0000256" key="7">
    <source>
        <dbReference type="ARBA" id="ARBA00023136"/>
    </source>
</evidence>
<dbReference type="PANTHER" id="PTHR21716">
    <property type="entry name" value="TRANSMEMBRANE PROTEIN"/>
    <property type="match status" value="1"/>
</dbReference>
<organism evidence="9 10">
    <name type="scientific">Terriglobus aquaticus</name>
    <dbReference type="NCBI Taxonomy" id="940139"/>
    <lineage>
        <taxon>Bacteria</taxon>
        <taxon>Pseudomonadati</taxon>
        <taxon>Acidobacteriota</taxon>
        <taxon>Terriglobia</taxon>
        <taxon>Terriglobales</taxon>
        <taxon>Acidobacteriaceae</taxon>
        <taxon>Terriglobus</taxon>
    </lineage>
</organism>
<keyword evidence="6 8" id="KW-1133">Transmembrane helix</keyword>
<dbReference type="Proteomes" id="UP001634747">
    <property type="component" value="Unassembled WGS sequence"/>
</dbReference>
<keyword evidence="10" id="KW-1185">Reference proteome</keyword>
<evidence type="ECO:0000256" key="4">
    <source>
        <dbReference type="ARBA" id="ARBA00022475"/>
    </source>
</evidence>